<dbReference type="Gene3D" id="3.30.540.10">
    <property type="entry name" value="Fructose-1,6-Bisphosphatase, subunit A, domain 1"/>
    <property type="match status" value="1"/>
</dbReference>
<dbReference type="GO" id="GO:0008934">
    <property type="term" value="F:inositol monophosphate 1-phosphatase activity"/>
    <property type="evidence" value="ECO:0007669"/>
    <property type="project" value="InterPro"/>
</dbReference>
<dbReference type="Pfam" id="PF00459">
    <property type="entry name" value="Inositol_P"/>
    <property type="match status" value="1"/>
</dbReference>
<dbReference type="CDD" id="cd01639">
    <property type="entry name" value="IMPase"/>
    <property type="match status" value="1"/>
</dbReference>
<protein>
    <recommendedName>
        <fullName evidence="4">inositol-phosphate phosphatase</fullName>
        <ecNumber evidence="4">3.1.3.25</ecNumber>
    </recommendedName>
</protein>
<keyword evidence="5" id="KW-0479">Metal-binding</keyword>
<name>A0A644WE79_9ZZZZ</name>
<comment type="similarity">
    <text evidence="3">Belongs to the inositol monophosphatase superfamily.</text>
</comment>
<comment type="catalytic activity">
    <reaction evidence="1">
        <text>a myo-inositol phosphate + H2O = myo-inositol + phosphate</text>
        <dbReference type="Rhea" id="RHEA:24056"/>
        <dbReference type="ChEBI" id="CHEBI:15377"/>
        <dbReference type="ChEBI" id="CHEBI:17268"/>
        <dbReference type="ChEBI" id="CHEBI:43474"/>
        <dbReference type="ChEBI" id="CHEBI:84139"/>
        <dbReference type="EC" id="3.1.3.25"/>
    </reaction>
</comment>
<keyword evidence="7" id="KW-0460">Magnesium</keyword>
<gene>
    <name evidence="8" type="primary">suhB_7</name>
    <name evidence="8" type="ORF">SDC9_48375</name>
</gene>
<dbReference type="InterPro" id="IPR033942">
    <property type="entry name" value="IMPase"/>
</dbReference>
<dbReference type="EC" id="3.1.3.25" evidence="4"/>
<dbReference type="AlphaFoldDB" id="A0A644WE79"/>
<reference evidence="8" key="1">
    <citation type="submission" date="2019-08" db="EMBL/GenBank/DDBJ databases">
        <authorList>
            <person name="Kucharzyk K."/>
            <person name="Murdoch R.W."/>
            <person name="Higgins S."/>
            <person name="Loffler F."/>
        </authorList>
    </citation>
    <scope>NUCLEOTIDE SEQUENCE</scope>
</reference>
<dbReference type="EMBL" id="VSSQ01000846">
    <property type="protein sequence ID" value="MPM02130.1"/>
    <property type="molecule type" value="Genomic_DNA"/>
</dbReference>
<evidence type="ECO:0000256" key="3">
    <source>
        <dbReference type="ARBA" id="ARBA00009759"/>
    </source>
</evidence>
<evidence type="ECO:0000256" key="2">
    <source>
        <dbReference type="ARBA" id="ARBA00001946"/>
    </source>
</evidence>
<dbReference type="InterPro" id="IPR020550">
    <property type="entry name" value="Inositol_monophosphatase_CS"/>
</dbReference>
<evidence type="ECO:0000256" key="5">
    <source>
        <dbReference type="ARBA" id="ARBA00022723"/>
    </source>
</evidence>
<dbReference type="PANTHER" id="PTHR20854">
    <property type="entry name" value="INOSITOL MONOPHOSPHATASE"/>
    <property type="match status" value="1"/>
</dbReference>
<comment type="caution">
    <text evidence="8">The sequence shown here is derived from an EMBL/GenBank/DDBJ whole genome shotgun (WGS) entry which is preliminary data.</text>
</comment>
<dbReference type="PROSITE" id="PS00630">
    <property type="entry name" value="IMP_2"/>
    <property type="match status" value="1"/>
</dbReference>
<dbReference type="FunFam" id="3.30.540.10:FF:000003">
    <property type="entry name" value="Inositol-1-monophosphatase"/>
    <property type="match status" value="1"/>
</dbReference>
<dbReference type="PRINTS" id="PR00377">
    <property type="entry name" value="IMPHPHTASES"/>
</dbReference>
<dbReference type="PRINTS" id="PR01959">
    <property type="entry name" value="SBIMPHPHTASE"/>
</dbReference>
<accession>A0A644WE79</accession>
<comment type="cofactor">
    <cofactor evidence="2">
        <name>Mg(2+)</name>
        <dbReference type="ChEBI" id="CHEBI:18420"/>
    </cofactor>
</comment>
<keyword evidence="6 8" id="KW-0378">Hydrolase</keyword>
<dbReference type="SUPFAM" id="SSF56655">
    <property type="entry name" value="Carbohydrate phosphatase"/>
    <property type="match status" value="1"/>
</dbReference>
<dbReference type="PANTHER" id="PTHR20854:SF4">
    <property type="entry name" value="INOSITOL-1-MONOPHOSPHATASE-RELATED"/>
    <property type="match status" value="1"/>
</dbReference>
<dbReference type="GO" id="GO:0006020">
    <property type="term" value="P:inositol metabolic process"/>
    <property type="evidence" value="ECO:0007669"/>
    <property type="project" value="TreeGrafter"/>
</dbReference>
<evidence type="ECO:0000256" key="6">
    <source>
        <dbReference type="ARBA" id="ARBA00022801"/>
    </source>
</evidence>
<dbReference type="InterPro" id="IPR022337">
    <property type="entry name" value="Inositol_monophosphatase_SuhB"/>
</dbReference>
<dbReference type="InterPro" id="IPR000760">
    <property type="entry name" value="Inositol_monophosphatase-like"/>
</dbReference>
<dbReference type="GO" id="GO:0046854">
    <property type="term" value="P:phosphatidylinositol phosphate biosynthetic process"/>
    <property type="evidence" value="ECO:0007669"/>
    <property type="project" value="InterPro"/>
</dbReference>
<dbReference type="Gene3D" id="3.40.190.80">
    <property type="match status" value="1"/>
</dbReference>
<evidence type="ECO:0000256" key="1">
    <source>
        <dbReference type="ARBA" id="ARBA00001033"/>
    </source>
</evidence>
<dbReference type="PROSITE" id="PS00629">
    <property type="entry name" value="IMP_1"/>
    <property type="match status" value="1"/>
</dbReference>
<organism evidence="8">
    <name type="scientific">bioreactor metagenome</name>
    <dbReference type="NCBI Taxonomy" id="1076179"/>
    <lineage>
        <taxon>unclassified sequences</taxon>
        <taxon>metagenomes</taxon>
        <taxon>ecological metagenomes</taxon>
    </lineage>
</organism>
<evidence type="ECO:0000313" key="8">
    <source>
        <dbReference type="EMBL" id="MPM02130.1"/>
    </source>
</evidence>
<sequence>MEPLRKSVEQIVLAAGELLLEAAKTGTVVHEKEGVGNFVTDCDLATQQFLQRELKELLPGSAFVGEEEGSETYRSGGDCWIVDPIDGTANFTRGIGYSAVSVGLVRDGVPSVGVVYNPFSGELYSAARGEGAFLNGSPIHVSRRPLNRALVSFGATIYHRDVTERMFRVLQTMFARCEDIRSHGSAALDLCSVAAGRLDAYWELRLSPWDYAAAACILTEAGGRIGSMEGGSLPFDGPSTVLAANETAYAEALELIRNILI</sequence>
<proteinExistence type="inferred from homology"/>
<dbReference type="GO" id="GO:0007165">
    <property type="term" value="P:signal transduction"/>
    <property type="evidence" value="ECO:0007669"/>
    <property type="project" value="TreeGrafter"/>
</dbReference>
<dbReference type="GO" id="GO:0046872">
    <property type="term" value="F:metal ion binding"/>
    <property type="evidence" value="ECO:0007669"/>
    <property type="project" value="UniProtKB-KW"/>
</dbReference>
<evidence type="ECO:0000256" key="7">
    <source>
        <dbReference type="ARBA" id="ARBA00022842"/>
    </source>
</evidence>
<evidence type="ECO:0000256" key="4">
    <source>
        <dbReference type="ARBA" id="ARBA00013106"/>
    </source>
</evidence>
<dbReference type="InterPro" id="IPR020583">
    <property type="entry name" value="Inositol_monoP_metal-BS"/>
</dbReference>